<gene>
    <name evidence="3" type="ORF">EV672_10966</name>
</gene>
<accession>A0A4R6R648</accession>
<dbReference type="Proteomes" id="UP000294593">
    <property type="component" value="Unassembled WGS sequence"/>
</dbReference>
<dbReference type="EMBL" id="SNXW01000009">
    <property type="protein sequence ID" value="TDP81026.1"/>
    <property type="molecule type" value="Genomic_DNA"/>
</dbReference>
<evidence type="ECO:0000256" key="2">
    <source>
        <dbReference type="SAM" id="Phobius"/>
    </source>
</evidence>
<comment type="caution">
    <text evidence="3">The sequence shown here is derived from an EMBL/GenBank/DDBJ whole genome shotgun (WGS) entry which is preliminary data.</text>
</comment>
<dbReference type="OrthoDB" id="5608857at2"/>
<name>A0A4R6R648_9BURK</name>
<evidence type="ECO:0000313" key="4">
    <source>
        <dbReference type="Proteomes" id="UP000294593"/>
    </source>
</evidence>
<organism evidence="3 4">
    <name type="scientific">Aquabacterium commune</name>
    <dbReference type="NCBI Taxonomy" id="70586"/>
    <lineage>
        <taxon>Bacteria</taxon>
        <taxon>Pseudomonadati</taxon>
        <taxon>Pseudomonadota</taxon>
        <taxon>Betaproteobacteria</taxon>
        <taxon>Burkholderiales</taxon>
        <taxon>Aquabacterium</taxon>
    </lineage>
</organism>
<evidence type="ECO:0000313" key="3">
    <source>
        <dbReference type="EMBL" id="TDP81026.1"/>
    </source>
</evidence>
<keyword evidence="2" id="KW-1133">Transmembrane helix</keyword>
<proteinExistence type="predicted"/>
<dbReference type="AlphaFoldDB" id="A0A4R6R648"/>
<keyword evidence="2" id="KW-0812">Transmembrane</keyword>
<feature type="compositionally biased region" description="Low complexity" evidence="1">
    <location>
        <begin position="144"/>
        <end position="163"/>
    </location>
</feature>
<keyword evidence="4" id="KW-1185">Reference proteome</keyword>
<keyword evidence="2" id="KW-0472">Membrane</keyword>
<reference evidence="3 4" key="1">
    <citation type="submission" date="2019-03" db="EMBL/GenBank/DDBJ databases">
        <title>Genomic Encyclopedia of Type Strains, Phase IV (KMG-IV): sequencing the most valuable type-strain genomes for metagenomic binning, comparative biology and taxonomic classification.</title>
        <authorList>
            <person name="Goeker M."/>
        </authorList>
    </citation>
    <scope>NUCLEOTIDE SEQUENCE [LARGE SCALE GENOMIC DNA]</scope>
    <source>
        <strain evidence="3 4">DSM 11901</strain>
    </source>
</reference>
<dbReference type="RefSeq" id="WP_133610567.1">
    <property type="nucleotide sequence ID" value="NZ_SNXW01000009.1"/>
</dbReference>
<feature type="region of interest" description="Disordered" evidence="1">
    <location>
        <begin position="144"/>
        <end position="170"/>
    </location>
</feature>
<evidence type="ECO:0000256" key="1">
    <source>
        <dbReference type="SAM" id="MobiDB-lite"/>
    </source>
</evidence>
<protein>
    <submittedName>
        <fullName evidence="3">Type II secretory pathway pseudopilin PulG</fullName>
    </submittedName>
</protein>
<sequence>MPRHRGFSYLMVLLWVAISGVMLMALSRAWLLESRRERDTELIYRGEQIREALSAYAAVPVSTGRSRAPERLEDLLEDRRSGQVVRHLRRVWRDPITNSPSWGLVKDENGGIVGVFSTSPKVPLLGPPGTRSYKEWRFEAGAGAEPAASADAASVPSAMAAAPNGQAASP</sequence>
<feature type="transmembrane region" description="Helical" evidence="2">
    <location>
        <begin position="6"/>
        <end position="26"/>
    </location>
</feature>